<sequence length="192" mass="21620">MAFKLLALGLLHIAVANPTSSLQGIQDMQMVDDTVAIGSYVRAVRAAAPHQQKQEQEDYKKTYESESDGVIGYSRKKSGGGKKGYQHFDSYHKKAGDHYELETEDSYGKDEEGQQGAHSHRHEKKAEKPREQKPKDEEDVERLRDDIPEIEHEELKEGAPDGNGGVEAHGHDPNDYILPEKYTYGSGEEYDF</sequence>
<dbReference type="GeneID" id="112052430"/>
<feature type="compositionally biased region" description="Basic and acidic residues" evidence="1">
    <location>
        <begin position="89"/>
        <end position="112"/>
    </location>
</feature>
<dbReference type="OrthoDB" id="8193799at2759"/>
<feature type="region of interest" description="Disordered" evidence="1">
    <location>
        <begin position="46"/>
        <end position="192"/>
    </location>
</feature>
<evidence type="ECO:0000256" key="1">
    <source>
        <dbReference type="SAM" id="MobiDB-lite"/>
    </source>
</evidence>
<organism evidence="3 4">
    <name type="scientific">Bicyclus anynana</name>
    <name type="common">Squinting bush brown butterfly</name>
    <dbReference type="NCBI Taxonomy" id="110368"/>
    <lineage>
        <taxon>Eukaryota</taxon>
        <taxon>Metazoa</taxon>
        <taxon>Ecdysozoa</taxon>
        <taxon>Arthropoda</taxon>
        <taxon>Hexapoda</taxon>
        <taxon>Insecta</taxon>
        <taxon>Pterygota</taxon>
        <taxon>Neoptera</taxon>
        <taxon>Endopterygota</taxon>
        <taxon>Lepidoptera</taxon>
        <taxon>Glossata</taxon>
        <taxon>Ditrysia</taxon>
        <taxon>Papilionoidea</taxon>
        <taxon>Nymphalidae</taxon>
        <taxon>Satyrinae</taxon>
        <taxon>Satyrini</taxon>
        <taxon>Mycalesina</taxon>
        <taxon>Bicyclus</taxon>
    </lineage>
</organism>
<reference evidence="4" key="1">
    <citation type="submission" date="2025-08" db="UniProtKB">
        <authorList>
            <consortium name="RefSeq"/>
        </authorList>
    </citation>
    <scope>IDENTIFICATION</scope>
</reference>
<protein>
    <submittedName>
        <fullName evidence="4">Uncharacterized protein LOC112052430 isoform X1</fullName>
    </submittedName>
</protein>
<evidence type="ECO:0000313" key="4">
    <source>
        <dbReference type="RefSeq" id="XP_023947271.1"/>
    </source>
</evidence>
<dbReference type="AlphaFoldDB" id="A0A6J1NHP9"/>
<feature type="compositionally biased region" description="Basic and acidic residues" evidence="1">
    <location>
        <begin position="52"/>
        <end position="64"/>
    </location>
</feature>
<feature type="chain" id="PRO_5044639064" evidence="2">
    <location>
        <begin position="17"/>
        <end position="192"/>
    </location>
</feature>
<keyword evidence="3" id="KW-1185">Reference proteome</keyword>
<evidence type="ECO:0000256" key="2">
    <source>
        <dbReference type="SAM" id="SignalP"/>
    </source>
</evidence>
<keyword evidence="2" id="KW-0732">Signal</keyword>
<dbReference type="KEGG" id="bany:112052430"/>
<feature type="compositionally biased region" description="Basic and acidic residues" evidence="1">
    <location>
        <begin position="124"/>
        <end position="159"/>
    </location>
</feature>
<dbReference type="Proteomes" id="UP001652582">
    <property type="component" value="Chromosome 6"/>
</dbReference>
<proteinExistence type="predicted"/>
<name>A0A6J1NHP9_BICAN</name>
<accession>A0A6J1NHP9</accession>
<gene>
    <name evidence="4" type="primary">LOC112052430</name>
</gene>
<evidence type="ECO:0000313" key="3">
    <source>
        <dbReference type="Proteomes" id="UP001652582"/>
    </source>
</evidence>
<dbReference type="RefSeq" id="XP_023947271.1">
    <property type="nucleotide sequence ID" value="XM_024091503.2"/>
</dbReference>
<feature type="signal peptide" evidence="2">
    <location>
        <begin position="1"/>
        <end position="16"/>
    </location>
</feature>